<reference evidence="1" key="1">
    <citation type="submission" date="2014-11" db="EMBL/GenBank/DDBJ databases">
        <authorList>
            <person name="Amaro Gonzalez C."/>
        </authorList>
    </citation>
    <scope>NUCLEOTIDE SEQUENCE</scope>
</reference>
<evidence type="ECO:0000313" key="1">
    <source>
        <dbReference type="EMBL" id="JAH00649.1"/>
    </source>
</evidence>
<dbReference type="EMBL" id="GBXM01107928">
    <property type="protein sequence ID" value="JAH00649.1"/>
    <property type="molecule type" value="Transcribed_RNA"/>
</dbReference>
<protein>
    <submittedName>
        <fullName evidence="1">Uncharacterized protein</fullName>
    </submittedName>
</protein>
<dbReference type="AlphaFoldDB" id="A0A0E9P806"/>
<reference evidence="1" key="2">
    <citation type="journal article" date="2015" name="Fish Shellfish Immunol.">
        <title>Early steps in the European eel (Anguilla anguilla)-Vibrio vulnificus interaction in the gills: Role of the RtxA13 toxin.</title>
        <authorList>
            <person name="Callol A."/>
            <person name="Pajuelo D."/>
            <person name="Ebbesson L."/>
            <person name="Teles M."/>
            <person name="MacKenzie S."/>
            <person name="Amaro C."/>
        </authorList>
    </citation>
    <scope>NUCLEOTIDE SEQUENCE</scope>
</reference>
<organism evidence="1">
    <name type="scientific">Anguilla anguilla</name>
    <name type="common">European freshwater eel</name>
    <name type="synonym">Muraena anguilla</name>
    <dbReference type="NCBI Taxonomy" id="7936"/>
    <lineage>
        <taxon>Eukaryota</taxon>
        <taxon>Metazoa</taxon>
        <taxon>Chordata</taxon>
        <taxon>Craniata</taxon>
        <taxon>Vertebrata</taxon>
        <taxon>Euteleostomi</taxon>
        <taxon>Actinopterygii</taxon>
        <taxon>Neopterygii</taxon>
        <taxon>Teleostei</taxon>
        <taxon>Anguilliformes</taxon>
        <taxon>Anguillidae</taxon>
        <taxon>Anguilla</taxon>
    </lineage>
</organism>
<name>A0A0E9P806_ANGAN</name>
<accession>A0A0E9P806</accession>
<proteinExistence type="predicted"/>
<sequence length="29" mass="3476">MFVRLKFFVECRTKLVASTIIRIVSMFCH</sequence>